<dbReference type="InterPro" id="IPR020628">
    <property type="entry name" value="Formate_THF_ligase_CS"/>
</dbReference>
<dbReference type="FunFam" id="3.40.50.300:FF:001859">
    <property type="entry name" value="Formate--tetrahydrofolate ligase"/>
    <property type="match status" value="1"/>
</dbReference>
<keyword evidence="7" id="KW-0472">Membrane</keyword>
<keyword evidence="5" id="KW-0547">Nucleotide-binding</keyword>
<dbReference type="GO" id="GO:0035999">
    <property type="term" value="P:tetrahydrofolate interconversion"/>
    <property type="evidence" value="ECO:0007669"/>
    <property type="project" value="UniProtKB-UniPathway"/>
</dbReference>
<evidence type="ECO:0000256" key="6">
    <source>
        <dbReference type="ARBA" id="ARBA00022840"/>
    </source>
</evidence>
<dbReference type="GO" id="GO:0005524">
    <property type="term" value="F:ATP binding"/>
    <property type="evidence" value="ECO:0007669"/>
    <property type="project" value="UniProtKB-KW"/>
</dbReference>
<dbReference type="Pfam" id="PF01268">
    <property type="entry name" value="FTHFS"/>
    <property type="match status" value="1"/>
</dbReference>
<dbReference type="InterPro" id="IPR027417">
    <property type="entry name" value="P-loop_NTPase"/>
</dbReference>
<dbReference type="PROSITE" id="PS00721">
    <property type="entry name" value="FTHFS_1"/>
    <property type="match status" value="1"/>
</dbReference>
<dbReference type="SUPFAM" id="SSF52540">
    <property type="entry name" value="P-loop containing nucleoside triphosphate hydrolases"/>
    <property type="match status" value="1"/>
</dbReference>
<evidence type="ECO:0000256" key="3">
    <source>
        <dbReference type="ARBA" id="ARBA00022563"/>
    </source>
</evidence>
<reference evidence="8" key="1">
    <citation type="submission" date="2021-01" db="EMBL/GenBank/DDBJ databases">
        <authorList>
            <person name="Corre E."/>
            <person name="Pelletier E."/>
            <person name="Niang G."/>
            <person name="Scheremetjew M."/>
            <person name="Finn R."/>
            <person name="Kale V."/>
            <person name="Holt S."/>
            <person name="Cochrane G."/>
            <person name="Meng A."/>
            <person name="Brown T."/>
            <person name="Cohen L."/>
        </authorList>
    </citation>
    <scope>NUCLEOTIDE SEQUENCE</scope>
    <source>
        <strain evidence="8">PLY182g</strain>
    </source>
</reference>
<dbReference type="UniPathway" id="UPA00193"/>
<dbReference type="Gene3D" id="3.40.50.300">
    <property type="entry name" value="P-loop containing nucleotide triphosphate hydrolases"/>
    <property type="match status" value="2"/>
</dbReference>
<comment type="pathway">
    <text evidence="1">One-carbon metabolism; tetrahydrofolate interconversion.</text>
</comment>
<dbReference type="InterPro" id="IPR000559">
    <property type="entry name" value="Formate_THF_ligase"/>
</dbReference>
<keyword evidence="3" id="KW-0554">One-carbon metabolism</keyword>
<dbReference type="EC" id="6.3.4.3" evidence="2"/>
<dbReference type="CDD" id="cd00477">
    <property type="entry name" value="FTHFS"/>
    <property type="match status" value="1"/>
</dbReference>
<dbReference type="GO" id="GO:0004329">
    <property type="term" value="F:formate-tetrahydrofolate ligase activity"/>
    <property type="evidence" value="ECO:0007669"/>
    <property type="project" value="UniProtKB-EC"/>
</dbReference>
<dbReference type="FunFam" id="3.40.50.300:FF:000245">
    <property type="entry name" value="C-1-tetrahydrofolate synthase, cytoplasmic"/>
    <property type="match status" value="1"/>
</dbReference>
<dbReference type="Gene3D" id="3.10.410.10">
    <property type="entry name" value="Formyltetrahydrofolate synthetase, domain 3"/>
    <property type="match status" value="1"/>
</dbReference>
<keyword evidence="6" id="KW-0067">ATP-binding</keyword>
<keyword evidence="7" id="KW-1133">Transmembrane helix</keyword>
<evidence type="ECO:0000256" key="4">
    <source>
        <dbReference type="ARBA" id="ARBA00022598"/>
    </source>
</evidence>
<evidence type="ECO:0000256" key="2">
    <source>
        <dbReference type="ARBA" id="ARBA00012295"/>
    </source>
</evidence>
<feature type="transmembrane region" description="Helical" evidence="7">
    <location>
        <begin position="633"/>
        <end position="655"/>
    </location>
</feature>
<keyword evidence="4" id="KW-0436">Ligase</keyword>
<organism evidence="8">
    <name type="scientific">Coccolithus braarudii</name>
    <dbReference type="NCBI Taxonomy" id="221442"/>
    <lineage>
        <taxon>Eukaryota</taxon>
        <taxon>Haptista</taxon>
        <taxon>Haptophyta</taxon>
        <taxon>Prymnesiophyceae</taxon>
        <taxon>Coccolithales</taxon>
        <taxon>Coccolithaceae</taxon>
        <taxon>Coccolithus</taxon>
    </lineage>
</organism>
<dbReference type="EMBL" id="HBEY01004026">
    <property type="protein sequence ID" value="CAD8598623.1"/>
    <property type="molecule type" value="Transcribed_RNA"/>
</dbReference>
<evidence type="ECO:0000256" key="1">
    <source>
        <dbReference type="ARBA" id="ARBA00004777"/>
    </source>
</evidence>
<name>A0A7S0L0K8_9EUKA</name>
<dbReference type="HAMAP" id="MF_01543">
    <property type="entry name" value="FTHFS"/>
    <property type="match status" value="1"/>
</dbReference>
<evidence type="ECO:0000256" key="5">
    <source>
        <dbReference type="ARBA" id="ARBA00022741"/>
    </source>
</evidence>
<keyword evidence="7" id="KW-0812">Transmembrane</keyword>
<gene>
    <name evidence="8" type="ORF">CPEL01642_LOCUS1953</name>
</gene>
<proteinExistence type="inferred from homology"/>
<sequence length="679" mass="71990">MSVRVAMSVAGVASALAAAALAIQRLLARQTRSGLNKLTLMTPVPPDVEISQAVQLTPIRTLFSQAFGLTDDELFPHGLYKGKLSLAVYDRLQHQRDGHYVVVCGITPTPLGEGKSTTTVGLSQALGAHLGQKVVTCIRQPSMGPTFGIKGGAAGGGYAQCAPMEEFNLHMTGDIHAITAANNLFAAAIDTRYLHEQTASRAFLWEKLCPPDGDGKRVFEQSMRPRLAKLGIDKTDPNTLSPDEIDRFVKLDIDPDTITWKRVTDTNDRYLRQVEIGASPTEVHKKTGESLGRTAGFAITVASEIMAVLALATDLADLRTRLGRMIACFSRSGEPLTADDFGITGALTVLLMDALMPTTMQTLEGTPTLVHCGPFANIAHGNSSIVADRLALKLVGPKGYVLTEAGFGSDMGGEKFFNIKCFYSGLKPSAAVLVCTVRALKLHSCEAAPVVPGAALAPEYRDEALDLVRKGGANMLAHIRNITKHGVKVVVAINRFHTDTDAEVELVATLANEGGAFAAVQAEHFAKGGAGAVALGRALMAACEAPDTGAGFRHLYDAKSEGVKQKIETIVREVYGGVGATYSPKAEERISQYEADPSLRCLPICMSKTQYSLSDDAKKLGAPSGFAVTVKDVYVSAGAGFIVVSLGAISFIPGLPIKPAYYKIDLDMSSGTPKVVGLS</sequence>
<accession>A0A7S0L0K8</accession>
<dbReference type="AlphaFoldDB" id="A0A7S0L0K8"/>
<protein>
    <recommendedName>
        <fullName evidence="2">formate--tetrahydrofolate ligase</fullName>
        <ecNumber evidence="2">6.3.4.3</ecNumber>
    </recommendedName>
</protein>
<evidence type="ECO:0000256" key="7">
    <source>
        <dbReference type="SAM" id="Phobius"/>
    </source>
</evidence>
<evidence type="ECO:0000313" key="8">
    <source>
        <dbReference type="EMBL" id="CAD8598623.1"/>
    </source>
</evidence>
<dbReference type="Gene3D" id="1.10.8.770">
    <property type="match status" value="1"/>
</dbReference>